<protein>
    <submittedName>
        <fullName evidence="8">RNA polymerase sigma factor</fullName>
    </submittedName>
</protein>
<evidence type="ECO:0000256" key="3">
    <source>
        <dbReference type="ARBA" id="ARBA00023082"/>
    </source>
</evidence>
<keyword evidence="5" id="KW-0804">Transcription</keyword>
<evidence type="ECO:0000256" key="1">
    <source>
        <dbReference type="ARBA" id="ARBA00010641"/>
    </source>
</evidence>
<dbReference type="GO" id="GO:0016987">
    <property type="term" value="F:sigma factor activity"/>
    <property type="evidence" value="ECO:0007669"/>
    <property type="project" value="UniProtKB-KW"/>
</dbReference>
<organism evidence="8 9">
    <name type="scientific">Dolichospermum flos-aquae CCAP 1403/13F</name>
    <dbReference type="NCBI Taxonomy" id="315271"/>
    <lineage>
        <taxon>Bacteria</taxon>
        <taxon>Bacillati</taxon>
        <taxon>Cyanobacteriota</taxon>
        <taxon>Cyanophyceae</taxon>
        <taxon>Nostocales</taxon>
        <taxon>Aphanizomenonaceae</taxon>
        <taxon>Dolichospermum</taxon>
    </lineage>
</organism>
<feature type="domain" description="RNA polymerase sigma factor 70 region 4 type 2" evidence="7">
    <location>
        <begin position="144"/>
        <end position="193"/>
    </location>
</feature>
<evidence type="ECO:0000313" key="9">
    <source>
        <dbReference type="Proteomes" id="UP000502433"/>
    </source>
</evidence>
<dbReference type="Pfam" id="PF08281">
    <property type="entry name" value="Sigma70_r4_2"/>
    <property type="match status" value="1"/>
</dbReference>
<name>A0A6H2BYD7_DOLFA</name>
<dbReference type="InterPro" id="IPR013249">
    <property type="entry name" value="RNA_pol_sigma70_r4_t2"/>
</dbReference>
<keyword evidence="4" id="KW-0238">DNA-binding</keyword>
<gene>
    <name evidence="8" type="ORF">HGD76_10760</name>
</gene>
<dbReference type="Proteomes" id="UP000502433">
    <property type="component" value="Chromosome"/>
</dbReference>
<dbReference type="InterPro" id="IPR036388">
    <property type="entry name" value="WH-like_DNA-bd_sf"/>
</dbReference>
<dbReference type="EMBL" id="CP051206">
    <property type="protein sequence ID" value="QJB44585.1"/>
    <property type="molecule type" value="Genomic_DNA"/>
</dbReference>
<reference evidence="8 9" key="1">
    <citation type="submission" date="2020-04" db="EMBL/GenBank/DDBJ databases">
        <title>Genome-Wide Identification of 5-Methylcytosine Sites in Bacterial Genomes By High-Throughput Sequencing of MspJI Restriction Fragments.</title>
        <authorList>
            <person name="Wu V."/>
        </authorList>
    </citation>
    <scope>NUCLEOTIDE SEQUENCE [LARGE SCALE GENOMIC DNA]</scope>
    <source>
        <strain evidence="8 9">CCAP 1403/13f</strain>
    </source>
</reference>
<reference evidence="8 9" key="2">
    <citation type="submission" date="2020-04" db="EMBL/GenBank/DDBJ databases">
        <authorList>
            <person name="Fomenkov A."/>
            <person name="Anton B.P."/>
            <person name="Roberts R.J."/>
        </authorList>
    </citation>
    <scope>NUCLEOTIDE SEQUENCE [LARGE SCALE GENOMIC DNA]</scope>
    <source>
        <strain evidence="8 9">CCAP 1403/13f</strain>
    </source>
</reference>
<dbReference type="InterPro" id="IPR014284">
    <property type="entry name" value="RNA_pol_sigma-70_dom"/>
</dbReference>
<dbReference type="NCBIfam" id="TIGR02937">
    <property type="entry name" value="sigma70-ECF"/>
    <property type="match status" value="1"/>
</dbReference>
<comment type="similarity">
    <text evidence="1">Belongs to the sigma-70 factor family. ECF subfamily.</text>
</comment>
<dbReference type="GO" id="GO:0006352">
    <property type="term" value="P:DNA-templated transcription initiation"/>
    <property type="evidence" value="ECO:0007669"/>
    <property type="project" value="InterPro"/>
</dbReference>
<keyword evidence="3" id="KW-0731">Sigma factor</keyword>
<dbReference type="InterPro" id="IPR013324">
    <property type="entry name" value="RNA_pol_sigma_r3/r4-like"/>
</dbReference>
<dbReference type="Gene3D" id="1.10.1740.10">
    <property type="match status" value="1"/>
</dbReference>
<dbReference type="InterPro" id="IPR013325">
    <property type="entry name" value="RNA_pol_sigma_r2"/>
</dbReference>
<dbReference type="AlphaFoldDB" id="A0A6H2BYD7"/>
<dbReference type="Gene3D" id="1.10.10.10">
    <property type="entry name" value="Winged helix-like DNA-binding domain superfamily/Winged helix DNA-binding domain"/>
    <property type="match status" value="1"/>
</dbReference>
<dbReference type="SUPFAM" id="SSF88659">
    <property type="entry name" value="Sigma3 and sigma4 domains of RNA polymerase sigma factors"/>
    <property type="match status" value="1"/>
</dbReference>
<keyword evidence="2" id="KW-0805">Transcription regulation</keyword>
<evidence type="ECO:0000313" key="8">
    <source>
        <dbReference type="EMBL" id="QJB44585.1"/>
    </source>
</evidence>
<evidence type="ECO:0000259" key="7">
    <source>
        <dbReference type="Pfam" id="PF08281"/>
    </source>
</evidence>
<dbReference type="InterPro" id="IPR039425">
    <property type="entry name" value="RNA_pol_sigma-70-like"/>
</dbReference>
<dbReference type="SUPFAM" id="SSF88946">
    <property type="entry name" value="Sigma2 domain of RNA polymerase sigma factors"/>
    <property type="match status" value="1"/>
</dbReference>
<dbReference type="CDD" id="cd06171">
    <property type="entry name" value="Sigma70_r4"/>
    <property type="match status" value="1"/>
</dbReference>
<dbReference type="PANTHER" id="PTHR43133:SF8">
    <property type="entry name" value="RNA POLYMERASE SIGMA FACTOR HI_1459-RELATED"/>
    <property type="match status" value="1"/>
</dbReference>
<dbReference type="PANTHER" id="PTHR43133">
    <property type="entry name" value="RNA POLYMERASE ECF-TYPE SIGMA FACTO"/>
    <property type="match status" value="1"/>
</dbReference>
<evidence type="ECO:0000256" key="5">
    <source>
        <dbReference type="ARBA" id="ARBA00023163"/>
    </source>
</evidence>
<evidence type="ECO:0000256" key="4">
    <source>
        <dbReference type="ARBA" id="ARBA00023125"/>
    </source>
</evidence>
<sequence length="284" mass="33208">MNRKLYIQATPEQELLFCFSEMEILSPNNCGDFWQLWLSYQDDFYNLCRKWMGGNCHDAEDALNQAMLKAWNEWKKSANKITYTKAWLTRIIHNLCMDVHRKRKREATGIENIDDIKFAEHQEFAASVEIPESNILTLEMGAYLHHKIQSLPDRLRHPFILHCCQDKSYQDVAKQLTISEENVRKRILKARKILQKQLKKYLAGEDNTCIYFLSPALKKDISMGEKLQSDETLRQAQCGAVICDWESSIPTNSKQEEINYKVTLICLETLPPHWYSSPNSLGWN</sequence>
<evidence type="ECO:0000256" key="2">
    <source>
        <dbReference type="ARBA" id="ARBA00023015"/>
    </source>
</evidence>
<evidence type="ECO:0000259" key="6">
    <source>
        <dbReference type="Pfam" id="PF04542"/>
    </source>
</evidence>
<feature type="domain" description="RNA polymerase sigma-70 region 2" evidence="6">
    <location>
        <begin position="37"/>
        <end position="105"/>
    </location>
</feature>
<dbReference type="Pfam" id="PF04542">
    <property type="entry name" value="Sigma70_r2"/>
    <property type="match status" value="1"/>
</dbReference>
<accession>A0A6H2BYD7</accession>
<dbReference type="KEGG" id="dfs:HGD76_10760"/>
<proteinExistence type="inferred from homology"/>
<dbReference type="RefSeq" id="WP_168695773.1">
    <property type="nucleotide sequence ID" value="NZ_CP051206.1"/>
</dbReference>
<dbReference type="InterPro" id="IPR007627">
    <property type="entry name" value="RNA_pol_sigma70_r2"/>
</dbReference>
<dbReference type="GO" id="GO:0003677">
    <property type="term" value="F:DNA binding"/>
    <property type="evidence" value="ECO:0007669"/>
    <property type="project" value="UniProtKB-KW"/>
</dbReference>